<evidence type="ECO:0000256" key="10">
    <source>
        <dbReference type="ARBA" id="ARBA00023136"/>
    </source>
</evidence>
<dbReference type="Gene3D" id="1.10.10.60">
    <property type="entry name" value="Homeodomain-like"/>
    <property type="match status" value="1"/>
</dbReference>
<evidence type="ECO:0000313" key="19">
    <source>
        <dbReference type="Ensembl" id="ENSXETP00000065985"/>
    </source>
</evidence>
<protein>
    <submittedName>
        <fullName evidence="19 21">Ceramide synthase 4</fullName>
    </submittedName>
</protein>
<evidence type="ECO:0000313" key="22">
    <source>
        <dbReference type="RefSeq" id="XP_031759621.1"/>
    </source>
</evidence>
<keyword evidence="4" id="KW-0444">Lipid biosynthesis</keyword>
<reference evidence="19" key="2">
    <citation type="submission" date="2020-05" db="UniProtKB">
        <authorList>
            <consortium name="Ensembl"/>
        </authorList>
    </citation>
    <scope>IDENTIFICATION</scope>
</reference>
<dbReference type="CDD" id="cd00086">
    <property type="entry name" value="homeodomain"/>
    <property type="match status" value="1"/>
</dbReference>
<comment type="subcellular location">
    <subcellularLocation>
        <location evidence="1">Endoplasmic reticulum membrane</location>
        <topology evidence="1">Multi-pass membrane protein</topology>
    </subcellularLocation>
    <subcellularLocation>
        <location evidence="12 14">Nucleus</location>
    </subcellularLocation>
</comment>
<dbReference type="Xenbase" id="XB-GENE-993976">
    <property type="gene designation" value="cers4"/>
</dbReference>
<dbReference type="RefSeq" id="XP_031759621.1">
    <property type="nucleotide sequence ID" value="XM_031903761.1"/>
</dbReference>
<dbReference type="GeneID" id="100379773"/>
<dbReference type="SUPFAM" id="SSF46689">
    <property type="entry name" value="Homeodomain-like"/>
    <property type="match status" value="1"/>
</dbReference>
<comment type="pathway">
    <text evidence="2">Lipid metabolism; sphingolipid metabolism.</text>
</comment>
<keyword evidence="10 13" id="KW-0472">Membrane</keyword>
<keyword evidence="12 14" id="KW-0371">Homeobox</keyword>
<feature type="DNA-binding region" description="Homeobox" evidence="12">
    <location>
        <begin position="86"/>
        <end position="129"/>
    </location>
</feature>
<dbReference type="PANTHER" id="PTHR12560:SF6">
    <property type="entry name" value="CERAMIDE SYNTHASE 4"/>
    <property type="match status" value="1"/>
</dbReference>
<dbReference type="FunFam" id="1.10.10.60:FF:000020">
    <property type="entry name" value="Ceramide synthase 5"/>
    <property type="match status" value="1"/>
</dbReference>
<evidence type="ECO:0000313" key="23">
    <source>
        <dbReference type="Xenbase" id="XB-GENE-993976"/>
    </source>
</evidence>
<feature type="transmembrane region" description="Helical" evidence="16">
    <location>
        <begin position="136"/>
        <end position="154"/>
    </location>
</feature>
<dbReference type="InterPro" id="IPR009057">
    <property type="entry name" value="Homeodomain-like_sf"/>
</dbReference>
<comment type="pathway">
    <text evidence="3">Sphingolipid metabolism.</text>
</comment>
<feature type="domain" description="Homeobox" evidence="17">
    <location>
        <begin position="84"/>
        <end position="128"/>
    </location>
</feature>
<keyword evidence="7" id="KW-0256">Endoplasmic reticulum</keyword>
<keyword evidence="8 16" id="KW-1133">Transmembrane helix</keyword>
<dbReference type="OMA" id="YYSMELY"/>
<evidence type="ECO:0000256" key="5">
    <source>
        <dbReference type="ARBA" id="ARBA00022679"/>
    </source>
</evidence>
<dbReference type="PIRSF" id="PIRSF005225">
    <property type="entry name" value="LAG1_LAC1"/>
    <property type="match status" value="1"/>
</dbReference>
<dbReference type="GO" id="GO:0050291">
    <property type="term" value="F:sphingosine N-acyltransferase activity"/>
    <property type="evidence" value="ECO:0000318"/>
    <property type="project" value="GO_Central"/>
</dbReference>
<dbReference type="PROSITE" id="PS50071">
    <property type="entry name" value="HOMEOBOX_2"/>
    <property type="match status" value="1"/>
</dbReference>
<evidence type="ECO:0000256" key="4">
    <source>
        <dbReference type="ARBA" id="ARBA00022516"/>
    </source>
</evidence>
<evidence type="ECO:0000256" key="13">
    <source>
        <dbReference type="PROSITE-ProRule" id="PRU00205"/>
    </source>
</evidence>
<keyword evidence="5" id="KW-0808">Transferase</keyword>
<dbReference type="SMART" id="SM00724">
    <property type="entry name" value="TLC"/>
    <property type="match status" value="1"/>
</dbReference>
<dbReference type="Reactome" id="R-XTR-1660661">
    <property type="pathway name" value="Sphingolipid de novo biosynthesis"/>
</dbReference>
<feature type="region of interest" description="Disordered" evidence="15">
    <location>
        <begin position="343"/>
        <end position="395"/>
    </location>
</feature>
<comment type="catalytic activity">
    <reaction evidence="11">
        <text>sphinganine + octadecanoyl-CoA = N-(octadecanoyl)-sphinganine + CoA + H(+)</text>
        <dbReference type="Rhea" id="RHEA:36547"/>
        <dbReference type="ChEBI" id="CHEBI:15378"/>
        <dbReference type="ChEBI" id="CHEBI:57287"/>
        <dbReference type="ChEBI" id="CHEBI:57394"/>
        <dbReference type="ChEBI" id="CHEBI:57817"/>
        <dbReference type="ChEBI" id="CHEBI:67033"/>
    </reaction>
    <physiologicalReaction direction="left-to-right" evidence="11">
        <dbReference type="Rhea" id="RHEA:36548"/>
    </physiologicalReaction>
</comment>
<evidence type="ECO:0000313" key="21">
    <source>
        <dbReference type="RefSeq" id="XP_031759618.1"/>
    </source>
</evidence>
<keyword evidence="12 14" id="KW-0238">DNA-binding</keyword>
<reference evidence="19" key="1">
    <citation type="journal article" date="2010" name="Science">
        <title>The genome of the Western clawed frog Xenopus tropicalis.</title>
        <authorList>
            <person name="Hellsten U."/>
            <person name="Harland R.M."/>
            <person name="Gilchrist M.J."/>
            <person name="Hendrix D."/>
            <person name="Jurka J."/>
            <person name="Kapitonov V."/>
            <person name="Ovcharenko I."/>
            <person name="Putnam N.H."/>
            <person name="Shu S."/>
            <person name="Taher L."/>
            <person name="Blitz I.L."/>
            <person name="Blumberg B."/>
            <person name="Dichmann D.S."/>
            <person name="Dubchak I."/>
            <person name="Amaya E."/>
            <person name="Detter J.C."/>
            <person name="Fletcher R."/>
            <person name="Gerhard D.S."/>
            <person name="Goodstein D."/>
            <person name="Graves T."/>
            <person name="Grigoriev I.V."/>
            <person name="Grimwood J."/>
            <person name="Kawashima T."/>
            <person name="Lindquist E."/>
            <person name="Lucas S.M."/>
            <person name="Mead P.E."/>
            <person name="Mitros T."/>
            <person name="Ogino H."/>
            <person name="Ohta Y."/>
            <person name="Poliakov A.V."/>
            <person name="Pollet N."/>
            <person name="Robert J."/>
            <person name="Salamov A."/>
            <person name="Sater A.K."/>
            <person name="Schmutz J."/>
            <person name="Terry A."/>
            <person name="Vize P.D."/>
            <person name="Warren W.C."/>
            <person name="Wells D."/>
            <person name="Wills A."/>
            <person name="Wilson R.K."/>
            <person name="Zimmerman L.B."/>
            <person name="Zorn A.M."/>
            <person name="Grainger R."/>
            <person name="Grammer T."/>
            <person name="Khokha M.K."/>
            <person name="Richardson P.M."/>
            <person name="Rokhsar D.S."/>
        </authorList>
    </citation>
    <scope>NUCLEOTIDE SEQUENCE [LARGE SCALE GENOMIC DNA]</scope>
    <source>
        <strain evidence="19">Nigerian</strain>
    </source>
</reference>
<keyword evidence="6 13" id="KW-0812">Transmembrane</keyword>
<evidence type="ECO:0000256" key="9">
    <source>
        <dbReference type="ARBA" id="ARBA00023098"/>
    </source>
</evidence>
<evidence type="ECO:0000256" key="1">
    <source>
        <dbReference type="ARBA" id="ARBA00004477"/>
    </source>
</evidence>
<feature type="domain" description="TLC" evidence="18">
    <location>
        <begin position="131"/>
        <end position="332"/>
    </location>
</feature>
<evidence type="ECO:0000256" key="15">
    <source>
        <dbReference type="SAM" id="MobiDB-lite"/>
    </source>
</evidence>
<evidence type="ECO:0000256" key="8">
    <source>
        <dbReference type="ARBA" id="ARBA00022989"/>
    </source>
</evidence>
<feature type="transmembrane region" description="Helical" evidence="16">
    <location>
        <begin position="300"/>
        <end position="324"/>
    </location>
</feature>
<evidence type="ECO:0000259" key="17">
    <source>
        <dbReference type="PROSITE" id="PS50071"/>
    </source>
</evidence>
<name>A0A6I8PZY5_XENTR</name>
<dbReference type="GeneTree" id="ENSGT01030000234515"/>
<organism evidence="19">
    <name type="scientific">Xenopus tropicalis</name>
    <name type="common">Western clawed frog</name>
    <name type="synonym">Silurana tropicalis</name>
    <dbReference type="NCBI Taxonomy" id="8364"/>
    <lineage>
        <taxon>Eukaryota</taxon>
        <taxon>Metazoa</taxon>
        <taxon>Chordata</taxon>
        <taxon>Craniata</taxon>
        <taxon>Vertebrata</taxon>
        <taxon>Euteleostomi</taxon>
        <taxon>Amphibia</taxon>
        <taxon>Batrachia</taxon>
        <taxon>Anura</taxon>
        <taxon>Pipoidea</taxon>
        <taxon>Pipidae</taxon>
        <taxon>Xenopodinae</taxon>
        <taxon>Xenopus</taxon>
        <taxon>Silurana</taxon>
    </lineage>
</organism>
<dbReference type="UniPathway" id="UPA00222"/>
<dbReference type="AlphaFoldDB" id="A0A6I8PZY5"/>
<feature type="compositionally biased region" description="Polar residues" evidence="15">
    <location>
        <begin position="383"/>
        <end position="395"/>
    </location>
</feature>
<evidence type="ECO:0000256" key="11">
    <source>
        <dbReference type="ARBA" id="ARBA00049036"/>
    </source>
</evidence>
<dbReference type="GO" id="GO:0003677">
    <property type="term" value="F:DNA binding"/>
    <property type="evidence" value="ECO:0007669"/>
    <property type="project" value="UniProtKB-UniRule"/>
</dbReference>
<dbReference type="Ensembl" id="ENSXETT00000074010">
    <property type="protein sequence ID" value="ENSXETP00000065985"/>
    <property type="gene ID" value="ENSXETG00000036458"/>
</dbReference>
<dbReference type="PROSITE" id="PS50922">
    <property type="entry name" value="TLC"/>
    <property type="match status" value="1"/>
</dbReference>
<keyword evidence="9" id="KW-0443">Lipid metabolism</keyword>
<evidence type="ECO:0000256" key="12">
    <source>
        <dbReference type="PROSITE-ProRule" id="PRU00108"/>
    </source>
</evidence>
<evidence type="ECO:0000256" key="14">
    <source>
        <dbReference type="RuleBase" id="RU000682"/>
    </source>
</evidence>
<dbReference type="Pfam" id="PF03798">
    <property type="entry name" value="TRAM_LAG1_CLN8"/>
    <property type="match status" value="1"/>
</dbReference>
<dbReference type="InterPro" id="IPR001356">
    <property type="entry name" value="HD"/>
</dbReference>
<dbReference type="InterPro" id="IPR016439">
    <property type="entry name" value="Lag1/Lac1-like"/>
</dbReference>
<dbReference type="GO" id="GO:0005634">
    <property type="term" value="C:nucleus"/>
    <property type="evidence" value="ECO:0007669"/>
    <property type="project" value="UniProtKB-SubCell"/>
</dbReference>
<dbReference type="AGR" id="Xenbase:XB-GENE-993976"/>
<feature type="transmembrane region" description="Helical" evidence="16">
    <location>
        <begin position="260"/>
        <end position="280"/>
    </location>
</feature>
<evidence type="ECO:0000256" key="2">
    <source>
        <dbReference type="ARBA" id="ARBA00004760"/>
    </source>
</evidence>
<dbReference type="SMART" id="SM00389">
    <property type="entry name" value="HOX"/>
    <property type="match status" value="1"/>
</dbReference>
<keyword evidence="12 14" id="KW-0539">Nucleus</keyword>
<evidence type="ECO:0000256" key="3">
    <source>
        <dbReference type="ARBA" id="ARBA00004991"/>
    </source>
</evidence>
<evidence type="ECO:0000256" key="6">
    <source>
        <dbReference type="ARBA" id="ARBA00022692"/>
    </source>
</evidence>
<dbReference type="CTD" id="79603"/>
<evidence type="ECO:0000259" key="18">
    <source>
        <dbReference type="PROSITE" id="PS50922"/>
    </source>
</evidence>
<accession>A0A6I8PZY5</accession>
<keyword evidence="20" id="KW-1185">Reference proteome</keyword>
<dbReference type="Proteomes" id="UP000008143">
    <property type="component" value="Chromosome 1"/>
</dbReference>
<dbReference type="Bgee" id="ENSXETG00000036458">
    <property type="expression patterns" value="Expressed in heart and 7 other cell types or tissues"/>
</dbReference>
<dbReference type="KEGG" id="xtr:100379773"/>
<dbReference type="OrthoDB" id="537032at2759"/>
<dbReference type="InterPro" id="IPR006634">
    <property type="entry name" value="TLC-dom"/>
</dbReference>
<evidence type="ECO:0000256" key="16">
    <source>
        <dbReference type="SAM" id="Phobius"/>
    </source>
</evidence>
<dbReference type="GO" id="GO:0005789">
    <property type="term" value="C:endoplasmic reticulum membrane"/>
    <property type="evidence" value="ECO:0007669"/>
    <property type="project" value="UniProtKB-SubCell"/>
</dbReference>
<dbReference type="Pfam" id="PF00046">
    <property type="entry name" value="Homeodomain"/>
    <property type="match status" value="1"/>
</dbReference>
<reference evidence="21 22" key="3">
    <citation type="submission" date="2025-04" db="UniProtKB">
        <authorList>
            <consortium name="RefSeq"/>
        </authorList>
    </citation>
    <scope>IDENTIFICATION</scope>
    <source>
        <strain evidence="21 22">Nigerian</strain>
        <tissue evidence="21 22">Liver and blood</tissue>
    </source>
</reference>
<dbReference type="RefSeq" id="XP_031759618.1">
    <property type="nucleotide sequence ID" value="XM_031903758.1"/>
</dbReference>
<evidence type="ECO:0000313" key="20">
    <source>
        <dbReference type="Proteomes" id="UP000008143"/>
    </source>
</evidence>
<feature type="transmembrane region" description="Helical" evidence="16">
    <location>
        <begin position="180"/>
        <end position="199"/>
    </location>
</feature>
<dbReference type="PANTHER" id="PTHR12560">
    <property type="entry name" value="LONGEVITY ASSURANCE FACTOR 1 LAG1"/>
    <property type="match status" value="1"/>
</dbReference>
<evidence type="ECO:0000256" key="7">
    <source>
        <dbReference type="ARBA" id="ARBA00022824"/>
    </source>
</evidence>
<feature type="transmembrane region" description="Helical" evidence="16">
    <location>
        <begin position="39"/>
        <end position="56"/>
    </location>
</feature>
<dbReference type="GO" id="GO:0046513">
    <property type="term" value="P:ceramide biosynthetic process"/>
    <property type="evidence" value="ECO:0000318"/>
    <property type="project" value="GO_Central"/>
</dbReference>
<proteinExistence type="predicted"/>
<gene>
    <name evidence="19 21 22 23" type="primary">cers4</name>
</gene>
<sequence length="395" mass="47115">MDAFLNQWLWRQEFWLPPGVTWEDMEGTDGVIYPKSRDLLLSVPCALFFTAVRFLFERFVALPLSRHLGIREKYRRQPSANPLLEAFYANEKKQPLEAEVRYLSAQCNMQIRQVESWFRCRRNQDRPSISKKFCEASWRFVFYVISFLTGLVLLNDKPWLWDQREFWTDYPYQPLISSLYWYYIMELGFYSSLLLTISFDVKRKDLKEQIVHHLATIFLIIFSYCANYIRAGSLVMLLHDTADYILELAKMFNYSKWKRVCDVLFIIFAVVFIVTRLVLLPTRVIYSTYYFSMEIFQPFFGYYFFNVLLMVLQILHVFWAYLILRMVYRFTFVGTVENDVRSDIEESEDSGQENFRPPEREKGSNHWRSRNNNCVPHKPAENGASQVINGHSKTS</sequence>